<evidence type="ECO:0008006" key="4">
    <source>
        <dbReference type="Google" id="ProtNLM"/>
    </source>
</evidence>
<gene>
    <name evidence="2" type="ORF">PEVE_00008965</name>
</gene>
<dbReference type="Proteomes" id="UP001159427">
    <property type="component" value="Unassembled WGS sequence"/>
</dbReference>
<organism evidence="2 3">
    <name type="scientific">Porites evermanni</name>
    <dbReference type="NCBI Taxonomy" id="104178"/>
    <lineage>
        <taxon>Eukaryota</taxon>
        <taxon>Metazoa</taxon>
        <taxon>Cnidaria</taxon>
        <taxon>Anthozoa</taxon>
        <taxon>Hexacorallia</taxon>
        <taxon>Scleractinia</taxon>
        <taxon>Fungiina</taxon>
        <taxon>Poritidae</taxon>
        <taxon>Porites</taxon>
    </lineage>
</organism>
<protein>
    <recommendedName>
        <fullName evidence="4">Secreted protein</fullName>
    </recommendedName>
</protein>
<feature type="chain" id="PRO_5045469571" description="Secreted protein" evidence="1">
    <location>
        <begin position="24"/>
        <end position="78"/>
    </location>
</feature>
<reference evidence="2 3" key="1">
    <citation type="submission" date="2022-05" db="EMBL/GenBank/DDBJ databases">
        <authorList>
            <consortium name="Genoscope - CEA"/>
            <person name="William W."/>
        </authorList>
    </citation>
    <scope>NUCLEOTIDE SEQUENCE [LARGE SCALE GENOMIC DNA]</scope>
</reference>
<feature type="signal peptide" evidence="1">
    <location>
        <begin position="1"/>
        <end position="23"/>
    </location>
</feature>
<keyword evidence="1" id="KW-0732">Signal</keyword>
<evidence type="ECO:0000313" key="3">
    <source>
        <dbReference type="Proteomes" id="UP001159427"/>
    </source>
</evidence>
<proteinExistence type="predicted"/>
<comment type="caution">
    <text evidence="2">The sequence shown here is derived from an EMBL/GenBank/DDBJ whole genome shotgun (WGS) entry which is preliminary data.</text>
</comment>
<evidence type="ECO:0000256" key="1">
    <source>
        <dbReference type="SAM" id="SignalP"/>
    </source>
</evidence>
<dbReference type="EMBL" id="CALNXI010000161">
    <property type="protein sequence ID" value="CAH3020862.1"/>
    <property type="molecule type" value="Genomic_DNA"/>
</dbReference>
<keyword evidence="3" id="KW-1185">Reference proteome</keyword>
<accession>A0ABN8LYG4</accession>
<evidence type="ECO:0000313" key="2">
    <source>
        <dbReference type="EMBL" id="CAH3020862.1"/>
    </source>
</evidence>
<name>A0ABN8LYG4_9CNID</name>
<sequence length="78" mass="8707">MKYVVFFLGFLLTLALFAQRTECFTAGIGNVGVNGKRQVKVHQALDRVCRETLAICVEAGKDYRLRSLEGAQTKRADN</sequence>